<feature type="region of interest" description="Disordered" evidence="1">
    <location>
        <begin position="111"/>
        <end position="130"/>
    </location>
</feature>
<feature type="compositionally biased region" description="Basic and acidic residues" evidence="1">
    <location>
        <begin position="12"/>
        <end position="25"/>
    </location>
</feature>
<feature type="region of interest" description="Disordered" evidence="1">
    <location>
        <begin position="1"/>
        <end position="28"/>
    </location>
</feature>
<dbReference type="Proteomes" id="UP000322873">
    <property type="component" value="Unassembled WGS sequence"/>
</dbReference>
<feature type="compositionally biased region" description="Low complexity" evidence="1">
    <location>
        <begin position="85"/>
        <end position="103"/>
    </location>
</feature>
<organism evidence="3 4">
    <name type="scientific">Monilinia fructicola</name>
    <name type="common">Brown rot fungus</name>
    <name type="synonym">Ciboria fructicola</name>
    <dbReference type="NCBI Taxonomy" id="38448"/>
    <lineage>
        <taxon>Eukaryota</taxon>
        <taxon>Fungi</taxon>
        <taxon>Dikarya</taxon>
        <taxon>Ascomycota</taxon>
        <taxon>Pezizomycotina</taxon>
        <taxon>Leotiomycetes</taxon>
        <taxon>Helotiales</taxon>
        <taxon>Sclerotiniaceae</taxon>
        <taxon>Monilinia</taxon>
    </lineage>
</organism>
<keyword evidence="2" id="KW-0812">Transmembrane</keyword>
<reference evidence="3 4" key="1">
    <citation type="submission" date="2019-06" db="EMBL/GenBank/DDBJ databases">
        <title>Genome Sequence of the Brown Rot Fungal Pathogen Monilinia fructicola.</title>
        <authorList>
            <person name="De Miccolis Angelini R.M."/>
            <person name="Landi L."/>
            <person name="Abate D."/>
            <person name="Pollastro S."/>
            <person name="Romanazzi G."/>
            <person name="Faretra F."/>
        </authorList>
    </citation>
    <scope>NUCLEOTIDE SEQUENCE [LARGE SCALE GENOMIC DNA]</scope>
    <source>
        <strain evidence="3 4">Mfrc123</strain>
    </source>
</reference>
<accession>A0A5M9J4C1</accession>
<name>A0A5M9J4C1_MONFR</name>
<dbReference type="EMBL" id="VICG01000016">
    <property type="protein sequence ID" value="KAA8564038.1"/>
    <property type="molecule type" value="Genomic_DNA"/>
</dbReference>
<evidence type="ECO:0000313" key="3">
    <source>
        <dbReference type="EMBL" id="KAA8564038.1"/>
    </source>
</evidence>
<sequence>MRSRVVGAVEGKGSEGRGMRGEGRQGKSKGKMLGCVGLGCVGLVCVALRCVALIIRRGVQGKEYKEGPAAGQSVLYFSLKFNQTGSETGTKTKTATKTGTSEKYTQETQYATPHYNTAPNNHNLKKDKSSPNGEITILALLPRLFPLPLQAQIPTTPINPQNPPAPANPPRKPPLPTPHQEPPNDRTRNPRTRHHAVDEQWGSPGFGGTTGKDRSGGSGELDVFYLRGLPRGRAGTGVGWRGREKGNEDGEDGGEEGGGGKGKGKGKKEKKIFQLEKMNTGFYGKENQNQNQNQKSTGKRKGKQASKQTSMSSNERVFDGNGFGIPRLILEYVSSRRDSLMSSHVSNTIFTSLTISPIKHTYKQISLFSLPENNHLHQFTCHSKTSKDYLPTCNSTFPRRR</sequence>
<protein>
    <submittedName>
        <fullName evidence="3">Uncharacterized protein</fullName>
    </submittedName>
</protein>
<evidence type="ECO:0000256" key="2">
    <source>
        <dbReference type="SAM" id="Phobius"/>
    </source>
</evidence>
<feature type="compositionally biased region" description="Pro residues" evidence="1">
    <location>
        <begin position="160"/>
        <end position="181"/>
    </location>
</feature>
<evidence type="ECO:0000313" key="4">
    <source>
        <dbReference type="Proteomes" id="UP000322873"/>
    </source>
</evidence>
<keyword evidence="2" id="KW-0472">Membrane</keyword>
<feature type="compositionally biased region" description="Polar residues" evidence="1">
    <location>
        <begin position="305"/>
        <end position="315"/>
    </location>
</feature>
<evidence type="ECO:0000256" key="1">
    <source>
        <dbReference type="SAM" id="MobiDB-lite"/>
    </source>
</evidence>
<keyword evidence="4" id="KW-1185">Reference proteome</keyword>
<gene>
    <name evidence="3" type="ORF">EYC84_012033</name>
</gene>
<proteinExistence type="predicted"/>
<feature type="compositionally biased region" description="Polar residues" evidence="1">
    <location>
        <begin position="111"/>
        <end position="122"/>
    </location>
</feature>
<feature type="transmembrane region" description="Helical" evidence="2">
    <location>
        <begin position="33"/>
        <end position="55"/>
    </location>
</feature>
<comment type="caution">
    <text evidence="3">The sequence shown here is derived from an EMBL/GenBank/DDBJ whole genome shotgun (WGS) entry which is preliminary data.</text>
</comment>
<feature type="region of interest" description="Disordered" evidence="1">
    <location>
        <begin position="152"/>
        <end position="318"/>
    </location>
</feature>
<keyword evidence="2" id="KW-1133">Transmembrane helix</keyword>
<feature type="region of interest" description="Disordered" evidence="1">
    <location>
        <begin position="85"/>
        <end position="104"/>
    </location>
</feature>
<dbReference type="AlphaFoldDB" id="A0A5M9J4C1"/>